<sequence length="169" mass="18716">MKSSILLFFVLTFLSFSNFCQAQKISDGESIDVNGMKVSFNLTNKESIDVHGKAFDRYKVSASVKNNSDKSYNIRLTSYPQIVTNIGIVELDCINATGAKLTSKKIQLKMKAQTINVSYSAYDKSGKMTTSILPVIGSYYFDAGDTINDDAIFIVPQGEKPDVTVRNLR</sequence>
<dbReference type="STRING" id="236814.IX39_20235"/>
<feature type="chain" id="PRO_5001800195" evidence="1">
    <location>
        <begin position="23"/>
        <end position="169"/>
    </location>
</feature>
<keyword evidence="3" id="KW-1185">Reference proteome</keyword>
<dbReference type="AlphaFoldDB" id="A0A085YYR8"/>
<reference evidence="2 3" key="1">
    <citation type="submission" date="2014-07" db="EMBL/GenBank/DDBJ databases">
        <title>Genome of Chryseobacterium formosense LMG 24722.</title>
        <authorList>
            <person name="Pipes S.E."/>
            <person name="Stropko S.J."/>
            <person name="Newman J.D."/>
        </authorList>
    </citation>
    <scope>NUCLEOTIDE SEQUENCE [LARGE SCALE GENOMIC DNA]</scope>
    <source>
        <strain evidence="2 3">LMG 24722</strain>
    </source>
</reference>
<evidence type="ECO:0000313" key="2">
    <source>
        <dbReference type="EMBL" id="KFE97331.1"/>
    </source>
</evidence>
<protein>
    <submittedName>
        <fullName evidence="2">Uncharacterized protein</fullName>
    </submittedName>
</protein>
<gene>
    <name evidence="2" type="ORF">IX39_20235</name>
</gene>
<evidence type="ECO:0000313" key="3">
    <source>
        <dbReference type="Proteomes" id="UP000028713"/>
    </source>
</evidence>
<organism evidence="2 3">
    <name type="scientific">Chryseobacterium formosense</name>
    <dbReference type="NCBI Taxonomy" id="236814"/>
    <lineage>
        <taxon>Bacteria</taxon>
        <taxon>Pseudomonadati</taxon>
        <taxon>Bacteroidota</taxon>
        <taxon>Flavobacteriia</taxon>
        <taxon>Flavobacteriales</taxon>
        <taxon>Weeksellaceae</taxon>
        <taxon>Chryseobacterium group</taxon>
        <taxon>Chryseobacterium</taxon>
    </lineage>
</organism>
<evidence type="ECO:0000256" key="1">
    <source>
        <dbReference type="SAM" id="SignalP"/>
    </source>
</evidence>
<dbReference type="Proteomes" id="UP000028713">
    <property type="component" value="Unassembled WGS sequence"/>
</dbReference>
<accession>A0A085YYR8</accession>
<keyword evidence="1" id="KW-0732">Signal</keyword>
<feature type="signal peptide" evidence="1">
    <location>
        <begin position="1"/>
        <end position="22"/>
    </location>
</feature>
<dbReference type="RefSeq" id="WP_034679708.1">
    <property type="nucleotide sequence ID" value="NZ_FPAP01000008.1"/>
</dbReference>
<dbReference type="EMBL" id="JPRP01000006">
    <property type="protein sequence ID" value="KFE97331.1"/>
    <property type="molecule type" value="Genomic_DNA"/>
</dbReference>
<dbReference type="OrthoDB" id="947969at2"/>
<proteinExistence type="predicted"/>
<dbReference type="eggNOG" id="ENOG50327AI">
    <property type="taxonomic scope" value="Bacteria"/>
</dbReference>
<name>A0A085YYR8_9FLAO</name>
<comment type="caution">
    <text evidence="2">The sequence shown here is derived from an EMBL/GenBank/DDBJ whole genome shotgun (WGS) entry which is preliminary data.</text>
</comment>